<dbReference type="RefSeq" id="XP_025371344.1">
    <property type="nucleotide sequence ID" value="XM_025517279.1"/>
</dbReference>
<dbReference type="EMBL" id="KZ819363">
    <property type="protein sequence ID" value="PWN44184.1"/>
    <property type="molecule type" value="Genomic_DNA"/>
</dbReference>
<proteinExistence type="predicted"/>
<keyword evidence="3" id="KW-1185">Reference proteome</keyword>
<name>A0A316W3S5_9BASI</name>
<accession>A0A316W3S5</accession>
<dbReference type="Proteomes" id="UP000245783">
    <property type="component" value="Unassembled WGS sequence"/>
</dbReference>
<evidence type="ECO:0000313" key="2">
    <source>
        <dbReference type="EMBL" id="PWN44184.1"/>
    </source>
</evidence>
<dbReference type="InParanoid" id="A0A316W3S5"/>
<sequence length="214" mass="23299">MLASLRVTLLAVVAAGMALAMPITPTQADAVSTSSSQVSCKPLAAGQWTLRLERQQLQGLWLSPMKQNGARLAAVIRVGKDGQKLTFSSCESKYMGLQNSKSAEGDFYGQLKTERGTCLTRTKSTTENAAQWNFVAKPCPVSDDAEIENTFWRLTKSAKNGLTYDNTNYVISPASKSNGKKKFGFNFRAKTGVLFAGEPKPETSDLILYKSQNL</sequence>
<gene>
    <name evidence="2" type="ORF">IE81DRAFT_37223</name>
</gene>
<evidence type="ECO:0000256" key="1">
    <source>
        <dbReference type="SAM" id="SignalP"/>
    </source>
</evidence>
<dbReference type="AlphaFoldDB" id="A0A316W3S5"/>
<dbReference type="OrthoDB" id="3343029at2759"/>
<reference evidence="2 3" key="1">
    <citation type="journal article" date="2018" name="Mol. Biol. Evol.">
        <title>Broad Genomic Sampling Reveals a Smut Pathogenic Ancestry of the Fungal Clade Ustilaginomycotina.</title>
        <authorList>
            <person name="Kijpornyongpan T."/>
            <person name="Mondo S.J."/>
            <person name="Barry K."/>
            <person name="Sandor L."/>
            <person name="Lee J."/>
            <person name="Lipzen A."/>
            <person name="Pangilinan J."/>
            <person name="LaButti K."/>
            <person name="Hainaut M."/>
            <person name="Henrissat B."/>
            <person name="Grigoriev I.V."/>
            <person name="Spatafora J.W."/>
            <person name="Aime M.C."/>
        </authorList>
    </citation>
    <scope>NUCLEOTIDE SEQUENCE [LARGE SCALE GENOMIC DNA]</scope>
    <source>
        <strain evidence="2 3">MCA 4658</strain>
    </source>
</reference>
<evidence type="ECO:0008006" key="4">
    <source>
        <dbReference type="Google" id="ProtNLM"/>
    </source>
</evidence>
<protein>
    <recommendedName>
        <fullName evidence="4">Ricin B lectin domain-containing protein</fullName>
    </recommendedName>
</protein>
<keyword evidence="1" id="KW-0732">Signal</keyword>
<feature type="chain" id="PRO_5016316655" description="Ricin B lectin domain-containing protein" evidence="1">
    <location>
        <begin position="21"/>
        <end position="214"/>
    </location>
</feature>
<feature type="signal peptide" evidence="1">
    <location>
        <begin position="1"/>
        <end position="20"/>
    </location>
</feature>
<dbReference type="GeneID" id="37039149"/>
<organism evidence="2 3">
    <name type="scientific">Ceraceosorus guamensis</name>
    <dbReference type="NCBI Taxonomy" id="1522189"/>
    <lineage>
        <taxon>Eukaryota</taxon>
        <taxon>Fungi</taxon>
        <taxon>Dikarya</taxon>
        <taxon>Basidiomycota</taxon>
        <taxon>Ustilaginomycotina</taxon>
        <taxon>Exobasidiomycetes</taxon>
        <taxon>Ceraceosorales</taxon>
        <taxon>Ceraceosoraceae</taxon>
        <taxon>Ceraceosorus</taxon>
    </lineage>
</organism>
<evidence type="ECO:0000313" key="3">
    <source>
        <dbReference type="Proteomes" id="UP000245783"/>
    </source>
</evidence>